<keyword evidence="2" id="KW-1185">Reference proteome</keyword>
<comment type="caution">
    <text evidence="1">The sequence shown here is derived from an EMBL/GenBank/DDBJ whole genome shotgun (WGS) entry which is preliminary data.</text>
</comment>
<sequence length="81" mass="9210">MRLRYATQVARWRWVPQPTQQNPKQIDFIAHSKGMSDSFVLNTVSVPTVEANPQNPPRYLTSSLLLHSSLTCSIQLLIFAI</sequence>
<organism evidence="1 2">
    <name type="scientific">Psophocarpus tetragonolobus</name>
    <name type="common">Winged bean</name>
    <name type="synonym">Dolichos tetragonolobus</name>
    <dbReference type="NCBI Taxonomy" id="3891"/>
    <lineage>
        <taxon>Eukaryota</taxon>
        <taxon>Viridiplantae</taxon>
        <taxon>Streptophyta</taxon>
        <taxon>Embryophyta</taxon>
        <taxon>Tracheophyta</taxon>
        <taxon>Spermatophyta</taxon>
        <taxon>Magnoliopsida</taxon>
        <taxon>eudicotyledons</taxon>
        <taxon>Gunneridae</taxon>
        <taxon>Pentapetalae</taxon>
        <taxon>rosids</taxon>
        <taxon>fabids</taxon>
        <taxon>Fabales</taxon>
        <taxon>Fabaceae</taxon>
        <taxon>Papilionoideae</taxon>
        <taxon>50 kb inversion clade</taxon>
        <taxon>NPAAA clade</taxon>
        <taxon>indigoferoid/millettioid clade</taxon>
        <taxon>Phaseoleae</taxon>
        <taxon>Psophocarpus</taxon>
    </lineage>
</organism>
<dbReference type="Proteomes" id="UP001386955">
    <property type="component" value="Unassembled WGS sequence"/>
</dbReference>
<accession>A0AAN9SHA6</accession>
<evidence type="ECO:0000313" key="2">
    <source>
        <dbReference type="Proteomes" id="UP001386955"/>
    </source>
</evidence>
<proteinExistence type="predicted"/>
<reference evidence="1 2" key="1">
    <citation type="submission" date="2024-01" db="EMBL/GenBank/DDBJ databases">
        <title>The genomes of 5 underutilized Papilionoideae crops provide insights into root nodulation and disease resistanc.</title>
        <authorList>
            <person name="Jiang F."/>
        </authorList>
    </citation>
    <scope>NUCLEOTIDE SEQUENCE [LARGE SCALE GENOMIC DNA]</scope>
    <source>
        <strain evidence="1">DUOXIRENSHENG_FW03</strain>
        <tissue evidence="1">Leaves</tissue>
    </source>
</reference>
<dbReference type="EMBL" id="JAYMYS010000004">
    <property type="protein sequence ID" value="KAK7396082.1"/>
    <property type="molecule type" value="Genomic_DNA"/>
</dbReference>
<evidence type="ECO:0000313" key="1">
    <source>
        <dbReference type="EMBL" id="KAK7396082.1"/>
    </source>
</evidence>
<dbReference type="AlphaFoldDB" id="A0AAN9SHA6"/>
<name>A0AAN9SHA6_PSOTE</name>
<protein>
    <submittedName>
        <fullName evidence="1">Uncharacterized protein</fullName>
    </submittedName>
</protein>
<gene>
    <name evidence="1" type="ORF">VNO78_16829</name>
</gene>